<dbReference type="Proteomes" id="UP000010366">
    <property type="component" value="Plasmid pCHA6605.01"/>
</dbReference>
<evidence type="ECO:0000313" key="3">
    <source>
        <dbReference type="Proteomes" id="UP000010366"/>
    </source>
</evidence>
<dbReference type="HOGENOM" id="CLU_1701094_0_0_3"/>
<dbReference type="EMBL" id="CP003601">
    <property type="protein sequence ID" value="AFY96843.1"/>
    <property type="molecule type" value="Genomic_DNA"/>
</dbReference>
<feature type="compositionally biased region" description="Basic and acidic residues" evidence="1">
    <location>
        <begin position="120"/>
        <end position="130"/>
    </location>
</feature>
<keyword evidence="3" id="KW-1185">Reference proteome</keyword>
<protein>
    <submittedName>
        <fullName evidence="2">Uncharacterized protein</fullName>
    </submittedName>
</protein>
<dbReference type="RefSeq" id="WP_015328734.1">
    <property type="nucleotide sequence ID" value="NC_020053.1"/>
</dbReference>
<accession>K9UQ97</accession>
<geneLocation type="plasmid" evidence="2 3">
    <name>pCHA6605.01</name>
</geneLocation>
<dbReference type="eggNOG" id="ENOG50311QU">
    <property type="taxonomic scope" value="Bacteria"/>
</dbReference>
<feature type="region of interest" description="Disordered" evidence="1">
    <location>
        <begin position="120"/>
        <end position="154"/>
    </location>
</feature>
<dbReference type="AlphaFoldDB" id="K9UQ97"/>
<organism evidence="2 3">
    <name type="scientific">Chamaesiphon minutus (strain ATCC 27169 / PCC 6605)</name>
    <dbReference type="NCBI Taxonomy" id="1173020"/>
    <lineage>
        <taxon>Bacteria</taxon>
        <taxon>Bacillati</taxon>
        <taxon>Cyanobacteriota</taxon>
        <taxon>Cyanophyceae</taxon>
        <taxon>Gomontiellales</taxon>
        <taxon>Chamaesiphonaceae</taxon>
        <taxon>Chamaesiphon</taxon>
    </lineage>
</organism>
<dbReference type="OrthoDB" id="582735at2"/>
<reference evidence="2 3" key="1">
    <citation type="submission" date="2012-05" db="EMBL/GenBank/DDBJ databases">
        <title>Noncontiguous Finished plasmid 1 of genome of Chamaesiphon sp. PCC 6605.</title>
        <authorList>
            <consortium name="US DOE Joint Genome Institute"/>
            <person name="Gugger M."/>
            <person name="Coursin T."/>
            <person name="Rippka R."/>
            <person name="Tandeau De Marsac N."/>
            <person name="Huntemann M."/>
            <person name="Wei C.-L."/>
            <person name="Han J."/>
            <person name="Detter J.C."/>
            <person name="Han C."/>
            <person name="Tapia R."/>
            <person name="Chen A."/>
            <person name="Kyrpides N."/>
            <person name="Mavromatis K."/>
            <person name="Markowitz V."/>
            <person name="Szeto E."/>
            <person name="Ivanova N."/>
            <person name="Pagani I."/>
            <person name="Pati A."/>
            <person name="Goodwin L."/>
            <person name="Nordberg H.P."/>
            <person name="Cantor M.N."/>
            <person name="Hua S.X."/>
            <person name="Woyke T."/>
            <person name="Kerfeld C.A."/>
        </authorList>
    </citation>
    <scope>NUCLEOTIDE SEQUENCE [LARGE SCALE GENOMIC DNA]</scope>
    <source>
        <strain evidence="3">ATCC 27169 / PCC 6605</strain>
        <plasmid evidence="3">Plasmid pCHA6605.01</plasmid>
    </source>
</reference>
<evidence type="ECO:0000313" key="2">
    <source>
        <dbReference type="EMBL" id="AFY96843.1"/>
    </source>
</evidence>
<sequence length="154" mass="17325">MLDTLNIHFAPSSDTRSPAEHVANIRDVFGVSMSDLAVILGVTRPIAYAWLDGNEPKQEFIITRIRQLSSIANRVKGMNIERMDKLIHRNILNGESLFDLLRTDKDPAILIQSLKEISEKEARTRQESKSSGKHHRSLDEISSESGVPIDGRSY</sequence>
<evidence type="ECO:0000256" key="1">
    <source>
        <dbReference type="SAM" id="MobiDB-lite"/>
    </source>
</evidence>
<gene>
    <name evidence="2" type="ORF">Cha6605_5998</name>
</gene>
<keyword evidence="2" id="KW-0614">Plasmid</keyword>
<proteinExistence type="predicted"/>
<dbReference type="KEGG" id="cmp:Cha6605_5998"/>
<name>K9UQ97_CHAP6</name>